<keyword evidence="6" id="KW-0560">Oxidoreductase</keyword>
<comment type="similarity">
    <text evidence="3">Belongs to the nitrite and sulfite reductase 4Fe-4S domain family.</text>
</comment>
<accession>A0A1S4EK29</accession>
<dbReference type="STRING" id="121845.A0A1S4EK29"/>
<evidence type="ECO:0000313" key="12">
    <source>
        <dbReference type="RefSeq" id="XP_017302472.1"/>
    </source>
</evidence>
<dbReference type="OMA" id="IKISGCM"/>
<dbReference type="RefSeq" id="XP_017302472.1">
    <property type="nucleotide sequence ID" value="XM_017446983.2"/>
</dbReference>
<dbReference type="AlphaFoldDB" id="A0A1S4EK29"/>
<dbReference type="InterPro" id="IPR036136">
    <property type="entry name" value="Nit/Sulf_reduc_fer-like_dom_sf"/>
</dbReference>
<gene>
    <name evidence="12" type="primary">LOC103516278</name>
</gene>
<dbReference type="GO" id="GO:0000103">
    <property type="term" value="P:sulfate assimilation"/>
    <property type="evidence" value="ECO:0007669"/>
    <property type="project" value="TreeGrafter"/>
</dbReference>
<dbReference type="GO" id="GO:0020037">
    <property type="term" value="F:heme binding"/>
    <property type="evidence" value="ECO:0007669"/>
    <property type="project" value="InterPro"/>
</dbReference>
<comment type="cofactor">
    <cofactor evidence="1">
        <name>siroheme</name>
        <dbReference type="ChEBI" id="CHEBI:60052"/>
    </cofactor>
</comment>
<dbReference type="SUPFAM" id="SSF55124">
    <property type="entry name" value="Nitrite/Sulfite reductase N-terminal domain-like"/>
    <property type="match status" value="2"/>
</dbReference>
<evidence type="ECO:0000313" key="11">
    <source>
        <dbReference type="Proteomes" id="UP000079169"/>
    </source>
</evidence>
<evidence type="ECO:0000256" key="5">
    <source>
        <dbReference type="ARBA" id="ARBA00022723"/>
    </source>
</evidence>
<dbReference type="InterPro" id="IPR005117">
    <property type="entry name" value="NiRdtase/SiRdtase_haem-b_fer"/>
</dbReference>
<feature type="domain" description="Nitrite/sulphite reductase 4Fe-4S" evidence="9">
    <location>
        <begin position="119"/>
        <end position="273"/>
    </location>
</feature>
<dbReference type="KEGG" id="dci:103516278"/>
<keyword evidence="11" id="KW-1185">Reference proteome</keyword>
<keyword evidence="8" id="KW-0411">Iron-sulfur</keyword>
<dbReference type="GO" id="GO:0009337">
    <property type="term" value="C:sulfite reductase complex (NADPH)"/>
    <property type="evidence" value="ECO:0007669"/>
    <property type="project" value="TreeGrafter"/>
</dbReference>
<feature type="domain" description="Nitrite/sulphite reductase 4Fe-4S" evidence="9">
    <location>
        <begin position="410"/>
        <end position="546"/>
    </location>
</feature>
<name>A0A1S4EK29_DIACI</name>
<dbReference type="Proteomes" id="UP000079169">
    <property type="component" value="Unplaced"/>
</dbReference>
<proteinExistence type="inferred from homology"/>
<evidence type="ECO:0000259" key="9">
    <source>
        <dbReference type="Pfam" id="PF01077"/>
    </source>
</evidence>
<sequence>MYHYDKYDHQLVKERVIQYRDQVRRRLSNELSEEEFIVLRLQNGLYLQRYAYMLRIAIPYGMLSSKQMRMLSYIAKKYDRNYGHFTTRQNIQFNWIKLKESPDILENLASVEMHAIQTSGNCIRNITSDELSGVSFDEIIDTRPYAEILRQWSTFHPEFAYLPRKFKISISGSQEDRAAIFVHDIGLRAIKNKLGKIGFCVIVGGGMGRTPIIGQIICKFLPWKHILTYIEAILRIYNQYGRRDNIYKSRIKILLKSIGIENFQFQVNEEWKNIKNGPSTLTLEELKRVKKYFITPKYKTLPKNSIILKEKCKHNKEFENWVHQNTKKHKINGYIIVILSLKRINMAPGDITSEQMNFIANLADHYSFSELRVTHTQNIVLSDVTKDNLFNLWTEIKQYGLSESNINLLTDIICCPGGDFCSLANTKSLPIAKNIMKYFSKDDQRNIGKISLNISGCINSCGHHHIGNIGILGLNKNGNEYFQILIGGSQGNKLNFGKIIGPSFSADQVPDIINRILKVYLRYRIKNEYFINTVKRIGITLFKENVYKNI</sequence>
<dbReference type="InterPro" id="IPR045169">
    <property type="entry name" value="NO2/SO3_Rdtase_4Fe4S_prot"/>
</dbReference>
<evidence type="ECO:0000256" key="4">
    <source>
        <dbReference type="ARBA" id="ARBA00022485"/>
    </source>
</evidence>
<dbReference type="InterPro" id="IPR045854">
    <property type="entry name" value="NO2/SO3_Rdtase_4Fe4S_sf"/>
</dbReference>
<dbReference type="Pfam" id="PF03460">
    <property type="entry name" value="NIR_SIR_ferr"/>
    <property type="match status" value="2"/>
</dbReference>
<dbReference type="Gene3D" id="3.30.413.10">
    <property type="entry name" value="Sulfite Reductase Hemoprotein, domain 1"/>
    <property type="match status" value="2"/>
</dbReference>
<protein>
    <submittedName>
        <fullName evidence="12">Uncharacterized protein LOC103516278</fullName>
    </submittedName>
</protein>
<keyword evidence="4" id="KW-0004">4Fe-4S</keyword>
<evidence type="ECO:0000256" key="2">
    <source>
        <dbReference type="ARBA" id="ARBA00001966"/>
    </source>
</evidence>
<dbReference type="PANTHER" id="PTHR11493:SF47">
    <property type="entry name" value="SULFITE REDUCTASE [NADPH] SUBUNIT BETA"/>
    <property type="match status" value="1"/>
</dbReference>
<comment type="cofactor">
    <cofactor evidence="2">
        <name>[4Fe-4S] cluster</name>
        <dbReference type="ChEBI" id="CHEBI:49883"/>
    </cofactor>
</comment>
<dbReference type="GeneID" id="103516278"/>
<evidence type="ECO:0000256" key="3">
    <source>
        <dbReference type="ARBA" id="ARBA00010429"/>
    </source>
</evidence>
<evidence type="ECO:0000256" key="6">
    <source>
        <dbReference type="ARBA" id="ARBA00023002"/>
    </source>
</evidence>
<dbReference type="InterPro" id="IPR006067">
    <property type="entry name" value="NO2/SO3_Rdtase_4Fe4S_dom"/>
</dbReference>
<dbReference type="GO" id="GO:0050311">
    <property type="term" value="F:sulfite reductase (ferredoxin) activity"/>
    <property type="evidence" value="ECO:0007669"/>
    <property type="project" value="TreeGrafter"/>
</dbReference>
<dbReference type="GO" id="GO:0046872">
    <property type="term" value="F:metal ion binding"/>
    <property type="evidence" value="ECO:0007669"/>
    <property type="project" value="UniProtKB-KW"/>
</dbReference>
<dbReference type="PaxDb" id="121845-A0A1S4EK29"/>
<keyword evidence="5" id="KW-0479">Metal-binding</keyword>
<dbReference type="GO" id="GO:0051539">
    <property type="term" value="F:4 iron, 4 sulfur cluster binding"/>
    <property type="evidence" value="ECO:0007669"/>
    <property type="project" value="UniProtKB-KW"/>
</dbReference>
<keyword evidence="7" id="KW-0408">Iron</keyword>
<organism evidence="11 12">
    <name type="scientific">Diaphorina citri</name>
    <name type="common">Asian citrus psyllid</name>
    <dbReference type="NCBI Taxonomy" id="121845"/>
    <lineage>
        <taxon>Eukaryota</taxon>
        <taxon>Metazoa</taxon>
        <taxon>Ecdysozoa</taxon>
        <taxon>Arthropoda</taxon>
        <taxon>Hexapoda</taxon>
        <taxon>Insecta</taxon>
        <taxon>Pterygota</taxon>
        <taxon>Neoptera</taxon>
        <taxon>Paraneoptera</taxon>
        <taxon>Hemiptera</taxon>
        <taxon>Sternorrhyncha</taxon>
        <taxon>Psylloidea</taxon>
        <taxon>Psyllidae</taxon>
        <taxon>Diaphorininae</taxon>
        <taxon>Diaphorina</taxon>
    </lineage>
</organism>
<evidence type="ECO:0000256" key="7">
    <source>
        <dbReference type="ARBA" id="ARBA00023004"/>
    </source>
</evidence>
<feature type="domain" description="Nitrite/Sulfite reductase ferredoxin-like" evidence="10">
    <location>
        <begin position="52"/>
        <end position="110"/>
    </location>
</feature>
<feature type="domain" description="Nitrite/Sulfite reductase ferredoxin-like" evidence="10">
    <location>
        <begin position="343"/>
        <end position="398"/>
    </location>
</feature>
<dbReference type="SUPFAM" id="SSF56014">
    <property type="entry name" value="Nitrite and sulphite reductase 4Fe-4S domain-like"/>
    <property type="match status" value="2"/>
</dbReference>
<dbReference type="GO" id="GO:0016002">
    <property type="term" value="F:sulfite reductase activity"/>
    <property type="evidence" value="ECO:0007669"/>
    <property type="project" value="TreeGrafter"/>
</dbReference>
<dbReference type="PANTHER" id="PTHR11493">
    <property type="entry name" value="SULFITE REDUCTASE [NADPH] SUBUNIT BETA-RELATED"/>
    <property type="match status" value="1"/>
</dbReference>
<dbReference type="Gene3D" id="3.90.480.20">
    <property type="match status" value="1"/>
</dbReference>
<evidence type="ECO:0000256" key="8">
    <source>
        <dbReference type="ARBA" id="ARBA00023014"/>
    </source>
</evidence>
<reference evidence="12" key="1">
    <citation type="submission" date="2025-08" db="UniProtKB">
        <authorList>
            <consortium name="RefSeq"/>
        </authorList>
    </citation>
    <scope>IDENTIFICATION</scope>
</reference>
<evidence type="ECO:0000259" key="10">
    <source>
        <dbReference type="Pfam" id="PF03460"/>
    </source>
</evidence>
<dbReference type="Pfam" id="PF01077">
    <property type="entry name" value="NIR_SIR"/>
    <property type="match status" value="2"/>
</dbReference>
<evidence type="ECO:0000256" key="1">
    <source>
        <dbReference type="ARBA" id="ARBA00001929"/>
    </source>
</evidence>